<feature type="compositionally biased region" description="Pro residues" evidence="2">
    <location>
        <begin position="23"/>
        <end position="37"/>
    </location>
</feature>
<keyword evidence="3" id="KW-0732">Signal</keyword>
<dbReference type="Proteomes" id="UP000031408">
    <property type="component" value="Unassembled WGS sequence"/>
</dbReference>
<evidence type="ECO:0000313" key="5">
    <source>
        <dbReference type="Proteomes" id="UP000031408"/>
    </source>
</evidence>
<dbReference type="Gene3D" id="2.120.10.30">
    <property type="entry name" value="TolB, C-terminal domain"/>
    <property type="match status" value="1"/>
</dbReference>
<dbReference type="RefSeq" id="WP_039140199.1">
    <property type="nucleotide sequence ID" value="NZ_JSVC01000013.1"/>
</dbReference>
<dbReference type="InterPro" id="IPR011042">
    <property type="entry name" value="6-blade_b-propeller_TolB-like"/>
</dbReference>
<proteinExistence type="inferred from homology"/>
<feature type="signal peptide" evidence="3">
    <location>
        <begin position="1"/>
        <end position="17"/>
    </location>
</feature>
<evidence type="ECO:0008006" key="6">
    <source>
        <dbReference type="Google" id="ProtNLM"/>
    </source>
</evidence>
<evidence type="ECO:0000256" key="3">
    <source>
        <dbReference type="SAM" id="SignalP"/>
    </source>
</evidence>
<dbReference type="InterPro" id="IPR011659">
    <property type="entry name" value="WD40"/>
</dbReference>
<dbReference type="OrthoDB" id="8432779at2"/>
<accession>A0A0C1L383</accession>
<dbReference type="PROSITE" id="PS51257">
    <property type="entry name" value="PROKAR_LIPOPROTEIN"/>
    <property type="match status" value="1"/>
</dbReference>
<evidence type="ECO:0000313" key="4">
    <source>
        <dbReference type="EMBL" id="KIC94437.1"/>
    </source>
</evidence>
<feature type="chain" id="PRO_5002135381" description="DUF5050 domain-containing protein" evidence="3">
    <location>
        <begin position="18"/>
        <end position="349"/>
    </location>
</feature>
<dbReference type="Pfam" id="PF07676">
    <property type="entry name" value="PD40"/>
    <property type="match status" value="2"/>
</dbReference>
<keyword evidence="5" id="KW-1185">Reference proteome</keyword>
<dbReference type="STRING" id="1349421.OI18_12595"/>
<feature type="region of interest" description="Disordered" evidence="2">
    <location>
        <begin position="21"/>
        <end position="42"/>
    </location>
</feature>
<dbReference type="PANTHER" id="PTHR36842:SF1">
    <property type="entry name" value="PROTEIN TOLB"/>
    <property type="match status" value="1"/>
</dbReference>
<dbReference type="AlphaFoldDB" id="A0A0C1L383"/>
<dbReference type="SUPFAM" id="SSF69304">
    <property type="entry name" value="Tricorn protease N-terminal domain"/>
    <property type="match status" value="1"/>
</dbReference>
<reference evidence="4 5" key="1">
    <citation type="submission" date="2014-11" db="EMBL/GenBank/DDBJ databases">
        <title>Genome sequence of Flavihumibacter solisilvae 3-3.</title>
        <authorList>
            <person name="Zhou G."/>
            <person name="Li M."/>
            <person name="Wang G."/>
        </authorList>
    </citation>
    <scope>NUCLEOTIDE SEQUENCE [LARGE SCALE GENOMIC DNA]</scope>
    <source>
        <strain evidence="4 5">3-3</strain>
    </source>
</reference>
<dbReference type="EMBL" id="JSVC01000013">
    <property type="protein sequence ID" value="KIC94437.1"/>
    <property type="molecule type" value="Genomic_DNA"/>
</dbReference>
<comment type="caution">
    <text evidence="4">The sequence shown here is derived from an EMBL/GenBank/DDBJ whole genome shotgun (WGS) entry which is preliminary data.</text>
</comment>
<sequence>MKAFCTILALLFLVACGKDGDPQPSPAPDPVPVPVPVPDTTADPAPPPIATVDSTATHFPADSLSGIIVYESRKDISQADPRNCALGIIDLKAGTAVELKLVDDRAGTVRYQYPRLKKDRSRIYFSSNLHGEGSSRDIYSVATDGSDLKRITNTPDISETYAALSPDESQFVYSATVMTGVQQIFLMNYDGSNLRQLTNNKAYHRYENLMWSEDGSRIIYSVTYGSDVVNGIYSYNLLDNTTERLLPIHAFATSLFPGTGRILYYKNQSQIVELYTINPDGTNALQLTSFGSVTAEGAWSPDGKFVAFGSSRESKSTTNFEIFIALARNPNTMIKINTHASDKYNLDWR</sequence>
<evidence type="ECO:0000256" key="1">
    <source>
        <dbReference type="ARBA" id="ARBA00009820"/>
    </source>
</evidence>
<protein>
    <recommendedName>
        <fullName evidence="6">DUF5050 domain-containing protein</fullName>
    </recommendedName>
</protein>
<name>A0A0C1L383_9BACT</name>
<organism evidence="4 5">
    <name type="scientific">Flavihumibacter solisilvae</name>
    <dbReference type="NCBI Taxonomy" id="1349421"/>
    <lineage>
        <taxon>Bacteria</taxon>
        <taxon>Pseudomonadati</taxon>
        <taxon>Bacteroidota</taxon>
        <taxon>Chitinophagia</taxon>
        <taxon>Chitinophagales</taxon>
        <taxon>Chitinophagaceae</taxon>
        <taxon>Flavihumibacter</taxon>
    </lineage>
</organism>
<comment type="similarity">
    <text evidence="1">Belongs to the TolB family.</text>
</comment>
<dbReference type="PANTHER" id="PTHR36842">
    <property type="entry name" value="PROTEIN TOLB HOMOLOG"/>
    <property type="match status" value="1"/>
</dbReference>
<gene>
    <name evidence="4" type="ORF">OI18_12595</name>
</gene>
<evidence type="ECO:0000256" key="2">
    <source>
        <dbReference type="SAM" id="MobiDB-lite"/>
    </source>
</evidence>